<dbReference type="GO" id="GO:0005886">
    <property type="term" value="C:plasma membrane"/>
    <property type="evidence" value="ECO:0007669"/>
    <property type="project" value="TreeGrafter"/>
</dbReference>
<accession>A0A2H0U8U9</accession>
<dbReference type="InterPro" id="IPR042177">
    <property type="entry name" value="Cell/Rod_1"/>
</dbReference>
<keyword evidence="5" id="KW-0175">Coiled coil</keyword>
<evidence type="ECO:0000259" key="6">
    <source>
        <dbReference type="Pfam" id="PF04085"/>
    </source>
</evidence>
<dbReference type="Pfam" id="PF04085">
    <property type="entry name" value="MreC"/>
    <property type="match status" value="1"/>
</dbReference>
<dbReference type="PANTHER" id="PTHR34138:SF1">
    <property type="entry name" value="CELL SHAPE-DETERMINING PROTEIN MREC"/>
    <property type="match status" value="1"/>
</dbReference>
<evidence type="ECO:0000256" key="1">
    <source>
        <dbReference type="ARBA" id="ARBA00009369"/>
    </source>
</evidence>
<dbReference type="InterPro" id="IPR007221">
    <property type="entry name" value="MreC"/>
</dbReference>
<dbReference type="GO" id="GO:0008360">
    <property type="term" value="P:regulation of cell shape"/>
    <property type="evidence" value="ECO:0007669"/>
    <property type="project" value="UniProtKB-KW"/>
</dbReference>
<dbReference type="EMBL" id="PFBM01000004">
    <property type="protein sequence ID" value="PIR82828.1"/>
    <property type="molecule type" value="Genomic_DNA"/>
</dbReference>
<protein>
    <recommendedName>
        <fullName evidence="2">Cell shape-determining protein MreC</fullName>
    </recommendedName>
    <alternativeName>
        <fullName evidence="4">Cell shape protein MreC</fullName>
    </alternativeName>
</protein>
<evidence type="ECO:0000256" key="4">
    <source>
        <dbReference type="ARBA" id="ARBA00032089"/>
    </source>
</evidence>
<dbReference type="Gene3D" id="2.40.10.350">
    <property type="entry name" value="Rod shape-determining protein MreC, domain 2"/>
    <property type="match status" value="1"/>
</dbReference>
<feature type="domain" description="Rod shape-determining protein MreC beta-barrel core" evidence="6">
    <location>
        <begin position="119"/>
        <end position="256"/>
    </location>
</feature>
<sequence length="260" mass="26857">MKNSFRQNSGRGKLLAATMLALLVIGGDALSGGAVRVAVRDLAASVFERTRPIATLEVGELFATRRALLQENATLRDTLRRLEDGENARRAALAENEALRAIARIAEDEDRHGIGAPVLASHAASPYGTFIIGAGRAQGVAVGSIVLTGGGFLLGAVTDAGERASTVRSLFAPGNTVSVVIGDAQILAEGRGGGNARAEAPRDANIEVGDVAHVPSFGGRPVALVGAVEVEPASASATVFLRTPSNIDTLHYVYVLPPVH</sequence>
<name>A0A2H0U8U9_9BACT</name>
<keyword evidence="3" id="KW-0133">Cell shape</keyword>
<proteinExistence type="inferred from homology"/>
<dbReference type="Proteomes" id="UP000231379">
    <property type="component" value="Unassembled WGS sequence"/>
</dbReference>
<evidence type="ECO:0000313" key="7">
    <source>
        <dbReference type="EMBL" id="PIR82828.1"/>
    </source>
</evidence>
<dbReference type="Gene3D" id="2.40.10.340">
    <property type="entry name" value="Rod shape-determining protein MreC, domain 1"/>
    <property type="match status" value="1"/>
</dbReference>
<feature type="coiled-coil region" evidence="5">
    <location>
        <begin position="65"/>
        <end position="109"/>
    </location>
</feature>
<evidence type="ECO:0000313" key="8">
    <source>
        <dbReference type="Proteomes" id="UP000231379"/>
    </source>
</evidence>
<dbReference type="InterPro" id="IPR042175">
    <property type="entry name" value="Cell/Rod_MreC_2"/>
</dbReference>
<dbReference type="InterPro" id="IPR055342">
    <property type="entry name" value="MreC_beta-barrel_core"/>
</dbReference>
<evidence type="ECO:0000256" key="5">
    <source>
        <dbReference type="SAM" id="Coils"/>
    </source>
</evidence>
<evidence type="ECO:0000256" key="3">
    <source>
        <dbReference type="ARBA" id="ARBA00022960"/>
    </source>
</evidence>
<evidence type="ECO:0000256" key="2">
    <source>
        <dbReference type="ARBA" id="ARBA00013855"/>
    </source>
</evidence>
<comment type="similarity">
    <text evidence="1">Belongs to the MreC family.</text>
</comment>
<dbReference type="PANTHER" id="PTHR34138">
    <property type="entry name" value="CELL SHAPE-DETERMINING PROTEIN MREC"/>
    <property type="match status" value="1"/>
</dbReference>
<organism evidence="7 8">
    <name type="scientific">Candidatus Kaiserbacteria bacterium CG10_big_fil_rev_8_21_14_0_10_59_10</name>
    <dbReference type="NCBI Taxonomy" id="1974612"/>
    <lineage>
        <taxon>Bacteria</taxon>
        <taxon>Candidatus Kaiseribacteriota</taxon>
    </lineage>
</organism>
<gene>
    <name evidence="7" type="ORF">COU20_00185</name>
</gene>
<reference evidence="8" key="1">
    <citation type="submission" date="2017-09" db="EMBL/GenBank/DDBJ databases">
        <title>Depth-based differentiation of microbial function through sediment-hosted aquifers and enrichment of novel symbionts in the deep terrestrial subsurface.</title>
        <authorList>
            <person name="Probst A.J."/>
            <person name="Ladd B."/>
            <person name="Jarett J.K."/>
            <person name="Geller-Mcgrath D.E."/>
            <person name="Sieber C.M.K."/>
            <person name="Emerson J.B."/>
            <person name="Anantharaman K."/>
            <person name="Thomas B.C."/>
            <person name="Malmstrom R."/>
            <person name="Stieglmeier M."/>
            <person name="Klingl A."/>
            <person name="Woyke T."/>
            <person name="Ryan C.M."/>
            <person name="Banfield J.F."/>
        </authorList>
    </citation>
    <scope>NUCLEOTIDE SEQUENCE [LARGE SCALE GENOMIC DNA]</scope>
</reference>
<dbReference type="AlphaFoldDB" id="A0A2H0U8U9"/>
<comment type="caution">
    <text evidence="7">The sequence shown here is derived from an EMBL/GenBank/DDBJ whole genome shotgun (WGS) entry which is preliminary data.</text>
</comment>